<dbReference type="InterPro" id="IPR036737">
    <property type="entry name" value="OmpA-like_sf"/>
</dbReference>
<dbReference type="Pfam" id="PF00691">
    <property type="entry name" value="OmpA"/>
    <property type="match status" value="1"/>
</dbReference>
<feature type="domain" description="OmpA-like" evidence="3">
    <location>
        <begin position="232"/>
        <end position="354"/>
    </location>
</feature>
<dbReference type="Gene3D" id="3.30.1330.60">
    <property type="entry name" value="OmpA-like domain"/>
    <property type="match status" value="1"/>
</dbReference>
<accession>A0ABQ3MYG8</accession>
<dbReference type="InterPro" id="IPR006665">
    <property type="entry name" value="OmpA-like"/>
</dbReference>
<keyword evidence="5" id="KW-1185">Reference proteome</keyword>
<evidence type="ECO:0000256" key="2">
    <source>
        <dbReference type="SAM" id="MobiDB-lite"/>
    </source>
</evidence>
<evidence type="ECO:0000313" key="5">
    <source>
        <dbReference type="Proteomes" id="UP000605568"/>
    </source>
</evidence>
<keyword evidence="1" id="KW-0472">Membrane</keyword>
<dbReference type="Proteomes" id="UP000605568">
    <property type="component" value="Unassembled WGS sequence"/>
</dbReference>
<name>A0ABQ3MYG8_9PSEU</name>
<dbReference type="SUPFAM" id="SSF103088">
    <property type="entry name" value="OmpA-like"/>
    <property type="match status" value="1"/>
</dbReference>
<evidence type="ECO:0000259" key="3">
    <source>
        <dbReference type="PROSITE" id="PS51123"/>
    </source>
</evidence>
<dbReference type="EMBL" id="BNAR01000013">
    <property type="protein sequence ID" value="GHH54409.1"/>
    <property type="molecule type" value="Genomic_DNA"/>
</dbReference>
<proteinExistence type="predicted"/>
<reference evidence="5" key="1">
    <citation type="journal article" date="2019" name="Int. J. Syst. Evol. Microbiol.">
        <title>The Global Catalogue of Microorganisms (GCM) 10K type strain sequencing project: providing services to taxonomists for standard genome sequencing and annotation.</title>
        <authorList>
            <consortium name="The Broad Institute Genomics Platform"/>
            <consortium name="The Broad Institute Genome Sequencing Center for Infectious Disease"/>
            <person name="Wu L."/>
            <person name="Ma J."/>
        </authorList>
    </citation>
    <scope>NUCLEOTIDE SEQUENCE [LARGE SCALE GENOMIC DNA]</scope>
    <source>
        <strain evidence="5">CGMCC 4.7367</strain>
    </source>
</reference>
<dbReference type="PROSITE" id="PS51123">
    <property type="entry name" value="OMPA_2"/>
    <property type="match status" value="1"/>
</dbReference>
<feature type="region of interest" description="Disordered" evidence="2">
    <location>
        <begin position="204"/>
        <end position="232"/>
    </location>
</feature>
<sequence>MVATATAHEPRPSLTPRSAELLDTVAQSRNITDGRNGKSSVAVIASADGAVHETIVLTPRRANGAIEHGLQRDALIELNLTRVASAVSAIGARKPVDLLEGTGNAVRGRTAGNLVIITSGLSTTGGFDLRQVGWNADPAVTAEQLRSRGLLPDLTGWRVLFTGIGETAGAQPPLTIPSRERLTAYWTALCQAAGAASCEIDESRVDHAPPNSDAPVPVVPVPGITSVTGPDGTERTTLLNDVLGFAGDSAELSPSARELMRQYAARVTAKLASRPDAVVTVRGYTADPPGSTEAGRQELSSRRAQVVADALRDGGVRHRIEHSGGGSAPGMTATATGTFDETIAGQMRRVEITC</sequence>
<evidence type="ECO:0000313" key="4">
    <source>
        <dbReference type="EMBL" id="GHH54409.1"/>
    </source>
</evidence>
<evidence type="ECO:0000256" key="1">
    <source>
        <dbReference type="PROSITE-ProRule" id="PRU00473"/>
    </source>
</evidence>
<comment type="caution">
    <text evidence="4">The sequence shown here is derived from an EMBL/GenBank/DDBJ whole genome shotgun (WGS) entry which is preliminary data.</text>
</comment>
<protein>
    <recommendedName>
        <fullName evidence="3">OmpA-like domain-containing protein</fullName>
    </recommendedName>
</protein>
<gene>
    <name evidence="4" type="ORF">GCM10017774_69440</name>
</gene>
<organism evidence="4 5">
    <name type="scientific">Lentzea cavernae</name>
    <dbReference type="NCBI Taxonomy" id="2020703"/>
    <lineage>
        <taxon>Bacteria</taxon>
        <taxon>Bacillati</taxon>
        <taxon>Actinomycetota</taxon>
        <taxon>Actinomycetes</taxon>
        <taxon>Pseudonocardiales</taxon>
        <taxon>Pseudonocardiaceae</taxon>
        <taxon>Lentzea</taxon>
    </lineage>
</organism>